<evidence type="ECO:0000259" key="13">
    <source>
        <dbReference type="PROSITE" id="PS50003"/>
    </source>
</evidence>
<sequence length="1162" mass="132289">MTTTTTEQLTILQSTNLVDLNQSSSSSTTTTNDIMVAEHLSNLDDIRSSPSMAIISTALATKSPSTTPTSPFFRTNLISISNQNSLNQMEDQYHHHHHQQQQQQQQSWFLRRRQSEQLMESSSSSKRSHEEDVYEDLCYVTLRSNCNRDSNNLTINLNSTNSNSLITSKRDYCLKELIETEKNYCEALQMIIDHFCQPLIRVIPVKHRNVIFSNLQSLSELHWKLYQDLYRTNQNACFLSMRDRFLNYGQYCANLPKAQQLLDELCVQDPVIEHWVSRCQEDANQGRFKLRDLLSLPMQRILKYHLLLGELIRNTNDQHDDFEGLRHSYDMMLDIGAYINEMKRDTETLEIINDLQRSIIDLSMPDDYELKDYGRLIKDGEVRMRGPCTQDGDNVVGGIINGHHVGNCGSYGSRMTTRLKNRYIFIFDKVMLMCKTIRNLQRIQYSYKDCIVLEEYKLEDMSTCSPISKLTKNWSSGWSLIHCRTKQPYTFFVKNEEIKRKWMEAIERAQDNVRPRQLNQTDHHLALATVLPATCCVSCHKLLKGTWFQGYQCYVCNVAVHKSCITTVRSCAQMMHERQSSIDMNQSSSSNAIHDHQHHNVTMLNSNCPEPPTPSRNKQRILAKAISTHFVHGQLPMEPNDTIVVYSTNGPLSFGLNLRLGEEGSFPTACITELMADSPSNASSSNIDSPTCSSVFRFCYDDQTVHHQTNDSSTTTSTMTQTLPRKLHQSNWIMPTSPLAVSTPALNKEDIFFPNNDNKTTITTNKSNQSMNPALVQDGNLRLFFGNGYNLEEYAWFAGSMDRDTAQTTLNPLPNGSFLVRISPKQRNSYAISINYKGLVKHMRVQVTYMNGIQPTTIFDSNVQTNQQQQQQRQQQHNLERPDKPTHFYLSERRYFRTIVDLVRWYELNSLAESFNMVNTQLLLPYKKAYCHEILGDAVALYAFTGTSSAASSFLSLRKGDRITVLSRAAEDKGWWKGQIGDRLGYFPFKYVKPTTYSLKRWFELKTTTNQDQQQQQQYQQPQSSQRLLDSSMIQHHRQDDSFGAMTTSTQMTDVSSPTTTTTTTTNNTVNENKQMPSPSSSSSASSSETSSPITLSSPVNSDRDSPPSSSSNLLHSRQASSDAGIGDIGGDLGQLTINNNQTENGDNDDDDDDNGKNLLAN</sequence>
<evidence type="ECO:0000256" key="3">
    <source>
        <dbReference type="ARBA" id="ARBA00022658"/>
    </source>
</evidence>
<evidence type="ECO:0000313" key="16">
    <source>
        <dbReference type="EMBL" id="KAH9493902.1"/>
    </source>
</evidence>
<dbReference type="InterPro" id="IPR001849">
    <property type="entry name" value="PH_domain"/>
</dbReference>
<dbReference type="AlphaFoldDB" id="A0A922L1G6"/>
<reference evidence="16" key="2">
    <citation type="journal article" date="2022" name="Res Sq">
        <title>Comparative Genomics Reveals Insights into the Divergent Evolution of Astigmatic Mites and Household Pest Adaptations.</title>
        <authorList>
            <person name="Xiong Q."/>
            <person name="Wan A.T.-Y."/>
            <person name="Liu X.-Y."/>
            <person name="Fung C.S.-H."/>
            <person name="Xiao X."/>
            <person name="Malainual N."/>
            <person name="Hou J."/>
            <person name="Wang L."/>
            <person name="Wang M."/>
            <person name="Yang K."/>
            <person name="Cui Y."/>
            <person name="Leung E."/>
            <person name="Nong W."/>
            <person name="Shin S.-K."/>
            <person name="Au S."/>
            <person name="Jeong K.Y."/>
            <person name="Chew F.T."/>
            <person name="Hui J."/>
            <person name="Leung T.F."/>
            <person name="Tungtrongchitr A."/>
            <person name="Zhong N."/>
            <person name="Liu Z."/>
            <person name="Tsui S."/>
        </authorList>
    </citation>
    <scope>NUCLEOTIDE SEQUENCE</scope>
    <source>
        <strain evidence="16">Derf</strain>
        <tissue evidence="16">Whole organism</tissue>
    </source>
</reference>
<evidence type="ECO:0000259" key="15">
    <source>
        <dbReference type="PROSITE" id="PS50081"/>
    </source>
</evidence>
<evidence type="ECO:0000256" key="5">
    <source>
        <dbReference type="ARBA" id="ARBA00022737"/>
    </source>
</evidence>
<dbReference type="InterPro" id="IPR002219">
    <property type="entry name" value="PKC_DAG/PE"/>
</dbReference>
<dbReference type="PANTHER" id="PTHR45818:SF3">
    <property type="entry name" value="PROTEIN VAV"/>
    <property type="match status" value="1"/>
</dbReference>
<evidence type="ECO:0000259" key="12">
    <source>
        <dbReference type="PROSITE" id="PS50002"/>
    </source>
</evidence>
<dbReference type="SUPFAM" id="SSF55550">
    <property type="entry name" value="SH2 domain"/>
    <property type="match status" value="1"/>
</dbReference>
<evidence type="ECO:0000256" key="10">
    <source>
        <dbReference type="SAM" id="MobiDB-lite"/>
    </source>
</evidence>
<evidence type="ECO:0000256" key="6">
    <source>
        <dbReference type="ARBA" id="ARBA00022833"/>
    </source>
</evidence>
<keyword evidence="17" id="KW-1185">Reference proteome</keyword>
<gene>
    <name evidence="16" type="primary">VAV2</name>
    <name evidence="16" type="ORF">DERF_014628</name>
</gene>
<feature type="domain" description="DH" evidence="14">
    <location>
        <begin position="169"/>
        <end position="342"/>
    </location>
</feature>
<evidence type="ECO:0000256" key="4">
    <source>
        <dbReference type="ARBA" id="ARBA00022723"/>
    </source>
</evidence>
<keyword evidence="7 8" id="KW-0727">SH2 domain</keyword>
<dbReference type="InterPro" id="IPR035899">
    <property type="entry name" value="DBL_dom_sf"/>
</dbReference>
<dbReference type="InterPro" id="IPR000219">
    <property type="entry name" value="DH_dom"/>
</dbReference>
<dbReference type="PANTHER" id="PTHR45818">
    <property type="entry name" value="PROTEIN VAV"/>
    <property type="match status" value="1"/>
</dbReference>
<feature type="domain" description="Phorbol-ester/DAG-type" evidence="15">
    <location>
        <begin position="522"/>
        <end position="571"/>
    </location>
</feature>
<dbReference type="InterPro" id="IPR011993">
    <property type="entry name" value="PH-like_dom_sf"/>
</dbReference>
<dbReference type="GO" id="GO:0046872">
    <property type="term" value="F:metal ion binding"/>
    <property type="evidence" value="ECO:0007669"/>
    <property type="project" value="UniProtKB-KW"/>
</dbReference>
<evidence type="ECO:0000256" key="9">
    <source>
        <dbReference type="PROSITE-ProRule" id="PRU00192"/>
    </source>
</evidence>
<reference evidence="16" key="1">
    <citation type="submission" date="2013-05" db="EMBL/GenBank/DDBJ databases">
        <authorList>
            <person name="Yim A.K.Y."/>
            <person name="Chan T.F."/>
            <person name="Ji K.M."/>
            <person name="Liu X.Y."/>
            <person name="Zhou J.W."/>
            <person name="Li R.Q."/>
            <person name="Yang K.Y."/>
            <person name="Li J."/>
            <person name="Li M."/>
            <person name="Law P.T.W."/>
            <person name="Wu Y.L."/>
            <person name="Cai Z.L."/>
            <person name="Qin H."/>
            <person name="Bao Y."/>
            <person name="Leung R.K.K."/>
            <person name="Ng P.K.S."/>
            <person name="Zou J."/>
            <person name="Zhong X.J."/>
            <person name="Ran P.X."/>
            <person name="Zhong N.S."/>
            <person name="Liu Z.G."/>
            <person name="Tsui S.K.W."/>
        </authorList>
    </citation>
    <scope>NUCLEOTIDE SEQUENCE</scope>
    <source>
        <strain evidence="16">Derf</strain>
        <tissue evidence="16">Whole organism</tissue>
    </source>
</reference>
<dbReference type="EMBL" id="ASGP02000008">
    <property type="protein sequence ID" value="KAH9493902.1"/>
    <property type="molecule type" value="Genomic_DNA"/>
</dbReference>
<organism evidence="16 17">
    <name type="scientific">Dermatophagoides farinae</name>
    <name type="common">American house dust mite</name>
    <dbReference type="NCBI Taxonomy" id="6954"/>
    <lineage>
        <taxon>Eukaryota</taxon>
        <taxon>Metazoa</taxon>
        <taxon>Ecdysozoa</taxon>
        <taxon>Arthropoda</taxon>
        <taxon>Chelicerata</taxon>
        <taxon>Arachnida</taxon>
        <taxon>Acari</taxon>
        <taxon>Acariformes</taxon>
        <taxon>Sarcoptiformes</taxon>
        <taxon>Astigmata</taxon>
        <taxon>Psoroptidia</taxon>
        <taxon>Analgoidea</taxon>
        <taxon>Pyroglyphidae</taxon>
        <taxon>Dermatophagoidinae</taxon>
        <taxon>Dermatophagoides</taxon>
    </lineage>
</organism>
<keyword evidence="1 9" id="KW-0728">SH3 domain</keyword>
<dbReference type="PROSITE" id="PS50010">
    <property type="entry name" value="DH_2"/>
    <property type="match status" value="1"/>
</dbReference>
<accession>A0A922L1G6</accession>
<dbReference type="SMART" id="SM00252">
    <property type="entry name" value="SH2"/>
    <property type="match status" value="1"/>
</dbReference>
<feature type="compositionally biased region" description="Polar residues" evidence="10">
    <location>
        <begin position="1048"/>
        <end position="1058"/>
    </location>
</feature>
<evidence type="ECO:0000259" key="11">
    <source>
        <dbReference type="PROSITE" id="PS50001"/>
    </source>
</evidence>
<keyword evidence="3" id="KW-0344">Guanine-nucleotide releasing factor</keyword>
<feature type="domain" description="SH3" evidence="12">
    <location>
        <begin position="933"/>
        <end position="997"/>
    </location>
</feature>
<dbReference type="InterPro" id="IPR000980">
    <property type="entry name" value="SH2"/>
</dbReference>
<feature type="region of interest" description="Disordered" evidence="10">
    <location>
        <begin position="1048"/>
        <end position="1162"/>
    </location>
</feature>
<dbReference type="GO" id="GO:0005085">
    <property type="term" value="F:guanyl-nucleotide exchange factor activity"/>
    <property type="evidence" value="ECO:0007669"/>
    <property type="project" value="UniProtKB-KW"/>
</dbReference>
<proteinExistence type="predicted"/>
<evidence type="ECO:0000256" key="8">
    <source>
        <dbReference type="PROSITE-ProRule" id="PRU00191"/>
    </source>
</evidence>
<dbReference type="Proteomes" id="UP000790347">
    <property type="component" value="Unassembled WGS sequence"/>
</dbReference>
<dbReference type="Pfam" id="PF22697">
    <property type="entry name" value="SOS1_NGEF_PH"/>
    <property type="match status" value="1"/>
</dbReference>
<dbReference type="SMART" id="SM00109">
    <property type="entry name" value="C1"/>
    <property type="match status" value="1"/>
</dbReference>
<dbReference type="InterPro" id="IPR036860">
    <property type="entry name" value="SH2_dom_sf"/>
</dbReference>
<dbReference type="GO" id="GO:0035556">
    <property type="term" value="P:intracellular signal transduction"/>
    <property type="evidence" value="ECO:0007669"/>
    <property type="project" value="InterPro"/>
</dbReference>
<dbReference type="Pfam" id="PF00017">
    <property type="entry name" value="SH2"/>
    <property type="match status" value="1"/>
</dbReference>
<dbReference type="CDD" id="cd00160">
    <property type="entry name" value="RhoGEF"/>
    <property type="match status" value="1"/>
</dbReference>
<dbReference type="GO" id="GO:0048468">
    <property type="term" value="P:cell development"/>
    <property type="evidence" value="ECO:0007669"/>
    <property type="project" value="UniProtKB-ARBA"/>
</dbReference>
<feature type="compositionally biased region" description="Low complexity" evidence="10">
    <location>
        <begin position="1059"/>
        <end position="1069"/>
    </location>
</feature>
<dbReference type="Gene3D" id="3.30.505.10">
    <property type="entry name" value="SH2 domain"/>
    <property type="match status" value="1"/>
</dbReference>
<dbReference type="PROSITE" id="PS00741">
    <property type="entry name" value="DH_1"/>
    <property type="match status" value="1"/>
</dbReference>
<dbReference type="GO" id="GO:0016477">
    <property type="term" value="P:cell migration"/>
    <property type="evidence" value="ECO:0007669"/>
    <property type="project" value="TreeGrafter"/>
</dbReference>
<dbReference type="SMART" id="SM00233">
    <property type="entry name" value="PH"/>
    <property type="match status" value="1"/>
</dbReference>
<evidence type="ECO:0000313" key="17">
    <source>
        <dbReference type="Proteomes" id="UP000790347"/>
    </source>
</evidence>
<feature type="domain" description="SH2" evidence="11">
    <location>
        <begin position="796"/>
        <end position="926"/>
    </location>
</feature>
<dbReference type="SUPFAM" id="SSF50044">
    <property type="entry name" value="SH3-domain"/>
    <property type="match status" value="1"/>
</dbReference>
<dbReference type="PROSITE" id="PS50003">
    <property type="entry name" value="PH_DOMAIN"/>
    <property type="match status" value="1"/>
</dbReference>
<dbReference type="InterPro" id="IPR037832">
    <property type="entry name" value="PH_Vav"/>
</dbReference>
<keyword evidence="5" id="KW-0677">Repeat</keyword>
<dbReference type="InterPro" id="IPR001331">
    <property type="entry name" value="GDS_CDC24_CS"/>
</dbReference>
<dbReference type="PROSITE" id="PS50081">
    <property type="entry name" value="ZF_DAG_PE_2"/>
    <property type="match status" value="1"/>
</dbReference>
<dbReference type="Gene3D" id="1.20.900.10">
    <property type="entry name" value="Dbl homology (DH) domain"/>
    <property type="match status" value="1"/>
</dbReference>
<feature type="compositionally biased region" description="Low complexity" evidence="10">
    <location>
        <begin position="1077"/>
        <end position="1126"/>
    </location>
</feature>
<dbReference type="Gene3D" id="2.30.30.40">
    <property type="entry name" value="SH3 Domains"/>
    <property type="match status" value="1"/>
</dbReference>
<comment type="caution">
    <text evidence="16">The sequence shown here is derived from an EMBL/GenBank/DDBJ whole genome shotgun (WGS) entry which is preliminary data.</text>
</comment>
<dbReference type="CDD" id="cd20810">
    <property type="entry name" value="C1_VAV"/>
    <property type="match status" value="1"/>
</dbReference>
<evidence type="ECO:0000256" key="7">
    <source>
        <dbReference type="ARBA" id="ARBA00022999"/>
    </source>
</evidence>
<dbReference type="InterPro" id="IPR001452">
    <property type="entry name" value="SH3_domain"/>
</dbReference>
<dbReference type="GO" id="GO:0005737">
    <property type="term" value="C:cytoplasm"/>
    <property type="evidence" value="ECO:0007669"/>
    <property type="project" value="TreeGrafter"/>
</dbReference>
<dbReference type="SUPFAM" id="SSF48065">
    <property type="entry name" value="DBL homology domain (DH-domain)"/>
    <property type="match status" value="1"/>
</dbReference>
<dbReference type="SMART" id="SM00325">
    <property type="entry name" value="RhoGEF"/>
    <property type="match status" value="1"/>
</dbReference>
<dbReference type="Gene3D" id="2.30.29.30">
    <property type="entry name" value="Pleckstrin-homology domain (PH domain)/Phosphotyrosine-binding domain (PTB)"/>
    <property type="match status" value="1"/>
</dbReference>
<dbReference type="Gene3D" id="3.30.60.20">
    <property type="match status" value="1"/>
</dbReference>
<evidence type="ECO:0000259" key="14">
    <source>
        <dbReference type="PROSITE" id="PS50010"/>
    </source>
</evidence>
<dbReference type="InterPro" id="IPR055251">
    <property type="entry name" value="SOS1_NGEF_PH"/>
</dbReference>
<dbReference type="CDD" id="cd01223">
    <property type="entry name" value="PH_Vav"/>
    <property type="match status" value="1"/>
</dbReference>
<dbReference type="SMART" id="SM00326">
    <property type="entry name" value="SH3"/>
    <property type="match status" value="2"/>
</dbReference>
<evidence type="ECO:0000256" key="1">
    <source>
        <dbReference type="ARBA" id="ARBA00022443"/>
    </source>
</evidence>
<feature type="domain" description="PH" evidence="13">
    <location>
        <begin position="404"/>
        <end position="511"/>
    </location>
</feature>
<keyword evidence="4" id="KW-0479">Metal-binding</keyword>
<dbReference type="PROSITE" id="PS00479">
    <property type="entry name" value="ZF_DAG_PE_1"/>
    <property type="match status" value="1"/>
</dbReference>
<keyword evidence="2" id="KW-0597">Phosphoprotein</keyword>
<dbReference type="Pfam" id="PF14604">
    <property type="entry name" value="SH3_9"/>
    <property type="match status" value="1"/>
</dbReference>
<dbReference type="Pfam" id="PF00130">
    <property type="entry name" value="C1_1"/>
    <property type="match status" value="1"/>
</dbReference>
<name>A0A922L1G6_DERFA</name>
<dbReference type="SUPFAM" id="SSF50729">
    <property type="entry name" value="PH domain-like"/>
    <property type="match status" value="1"/>
</dbReference>
<keyword evidence="6" id="KW-0862">Zinc</keyword>
<dbReference type="PROSITE" id="PS50001">
    <property type="entry name" value="SH2"/>
    <property type="match status" value="1"/>
</dbReference>
<evidence type="ECO:0000256" key="2">
    <source>
        <dbReference type="ARBA" id="ARBA00022553"/>
    </source>
</evidence>
<dbReference type="InterPro" id="IPR036028">
    <property type="entry name" value="SH3-like_dom_sf"/>
</dbReference>
<dbReference type="Pfam" id="PF00621">
    <property type="entry name" value="RhoGEF"/>
    <property type="match status" value="1"/>
</dbReference>
<dbReference type="PROSITE" id="PS50002">
    <property type="entry name" value="SH3"/>
    <property type="match status" value="1"/>
</dbReference>
<protein>
    <submittedName>
        <fullName evidence="16">Guanine nucleotide exchange factor vav2</fullName>
    </submittedName>
</protein>